<evidence type="ECO:0000256" key="4">
    <source>
        <dbReference type="SAM" id="MobiDB-lite"/>
    </source>
</evidence>
<dbReference type="SUPFAM" id="SSF81901">
    <property type="entry name" value="HCP-like"/>
    <property type="match status" value="1"/>
</dbReference>
<dbReference type="Pfam" id="PF13432">
    <property type="entry name" value="TPR_16"/>
    <property type="match status" value="2"/>
</dbReference>
<proteinExistence type="predicted"/>
<dbReference type="PANTHER" id="PTHR15704:SF7">
    <property type="entry name" value="SUPERKILLER COMPLEX PROTEIN 3"/>
    <property type="match status" value="1"/>
</dbReference>
<evidence type="ECO:0000256" key="1">
    <source>
        <dbReference type="ARBA" id="ARBA00022737"/>
    </source>
</evidence>
<feature type="repeat" description="TPR" evidence="3">
    <location>
        <begin position="433"/>
        <end position="466"/>
    </location>
</feature>
<feature type="repeat" description="TPR" evidence="3">
    <location>
        <begin position="643"/>
        <end position="676"/>
    </location>
</feature>
<dbReference type="GO" id="GO:0055087">
    <property type="term" value="C:Ski complex"/>
    <property type="evidence" value="ECO:0007669"/>
    <property type="project" value="InterPro"/>
</dbReference>
<dbReference type="EMBL" id="CAJVPY010001189">
    <property type="protein sequence ID" value="CAG8511058.1"/>
    <property type="molecule type" value="Genomic_DNA"/>
</dbReference>
<comment type="caution">
    <text evidence="5">The sequence shown here is derived from an EMBL/GenBank/DDBJ whole genome shotgun (WGS) entry which is preliminary data.</text>
</comment>
<dbReference type="InterPro" id="IPR011990">
    <property type="entry name" value="TPR-like_helical_dom_sf"/>
</dbReference>
<dbReference type="SUPFAM" id="SSF48452">
    <property type="entry name" value="TPR-like"/>
    <property type="match status" value="3"/>
</dbReference>
<dbReference type="PROSITE" id="PS50005">
    <property type="entry name" value="TPR"/>
    <property type="match status" value="5"/>
</dbReference>
<dbReference type="InterPro" id="IPR039226">
    <property type="entry name" value="Ski3/TTC37"/>
</dbReference>
<dbReference type="Pfam" id="PF14559">
    <property type="entry name" value="TPR_19"/>
    <property type="match status" value="1"/>
</dbReference>
<sequence>MMTDHLGVTYIKNALKNARESINAKKYEEAIKHCEKVIQFEADNYNAYVFLGISYLNLQRIDESKQAYLRAVEINTSQPLAWQGLANFYEKQEDWTNLGEVWVQLLKIYNESNDGQKILDIINKLVDLYTNRVKDRRSLVAALKYYLPSSPYYENVRNLNNLPSQTQILLQIIELLEKEEIESIRHEIETRRKRLDAGPQAIIKAQVESEVYSNSELDQYYDSLLEIADNSNIPGINIADLSVKYVEHLRKKLVSISSENKQALREKLFKLTQRLVEQDTTSSIPYEILIESTNAGSADEYDINLLEQYSEKFPDTELSKIIRVYFKSKQDDDDTEANELLNDEFENSNSIFGSIVLSWLNHDLKDYELALEYASNGRKMVIQYSKSMGYTLDRVLQSLELCMANCYLNIDVKYHTDALQLYQKILNKDPKNIHALQGVGMILSAQKQFEKSIEIFENILQLDSENYIAKSEIGWIHFLTDNYEEATKLTLDAIDMYDGSALCFYRLGRIYWAMGDQYRKDKNHAYAQFIQSVKLDPHFEKSFTCLGHYYRTIENDHVRAKKCYQKAFSIDARDEEAGSELSEYFQSEGEENIAEGIYRTVIKANCKAGWAWKRLGFAELAKGNYLEAITDFQTALRTDAKDIRCWEGLAEAYRREGRYTASMKAFLRATELDPSSVYAHYQIATIKQKLGMYNDAIIQYNLTLEKAESKGEHNHMPSLEGLGDCYLSLSKEYFHTGFYGCAAESLGLGITVMARAIETNSKYQCFWKLIGDFCIISTSLPNYLHLIPLALIKSLIGIAKQLDVDAKLHLPKDIDNIEFILDSDEVSLINSDRLRIILICGCLSYKYAIILSRNRPDTAPALWYDLGVAYYKSYEHCSKNIGENIDNNIHETSAANYLSVGIRCIKIALKFEPTNFQFWNSLGIMTLLADTKISQHAFIKAIEYSPKSPVPWTNLGLLYLLHSDLDLANQAFSTAQSLDPDYAPAWVGQAYVANLWGSNEAAELFEHAYEISGGGHSACYQFHLEADYGFAYQAFTRYKNSPSIQKSLLMSPTFALQKLSEQRPDDAASLNLLGLLLERLNRPDKAVDAFTDVIVAIKKSIQKEQQSATLHKDSQEESLSNLTLLFRRLAYAHGNLGRVLCATRNFSDSITAYTEALKLIEQLENGSSASIISFRIYTMLGAGLAYYFNDELENSLQMFESALNEADDPEQESSVAEVKKDVVVLVSQVLWALGAVEHKNLAKEELFRCISQNPQHLPAIFGLCAIGLLQDNDTLAAAALKEMVKLPIKVVDKLDKGRDIDFLHSSYFLLKDSPEEATQFLSKSILLRPHELINWTCLSNHLISLSIPFTSTSIAGSAMELISNPLSSLSRQLSTKEKAKVYQNYASSLLISRQALKQDLVITGKDVKNSVVIKDPFDDNEDDGSKDRKSKEGNKDKTGIHKDLKVKYEKLGLEALEIAQRAVRIAPWDLVGWSLLAMAYKESV</sequence>
<dbReference type="Gene3D" id="1.25.40.10">
    <property type="entry name" value="Tetratricopeptide repeat domain"/>
    <property type="match status" value="5"/>
</dbReference>
<name>A0A9N8ZWV7_9GLOM</name>
<dbReference type="InterPro" id="IPR040962">
    <property type="entry name" value="TPR_22"/>
</dbReference>
<protein>
    <submittedName>
        <fullName evidence="5">15235_t:CDS:1</fullName>
    </submittedName>
</protein>
<dbReference type="SMART" id="SM00028">
    <property type="entry name" value="TPR"/>
    <property type="match status" value="13"/>
</dbReference>
<reference evidence="5" key="1">
    <citation type="submission" date="2021-06" db="EMBL/GenBank/DDBJ databases">
        <authorList>
            <person name="Kallberg Y."/>
            <person name="Tangrot J."/>
            <person name="Rosling A."/>
        </authorList>
    </citation>
    <scope>NUCLEOTIDE SEQUENCE</scope>
    <source>
        <strain evidence="5">MA453B</strain>
    </source>
</reference>
<keyword evidence="2 3" id="KW-0802">TPR repeat</keyword>
<dbReference type="OrthoDB" id="421075at2759"/>
<dbReference type="PANTHER" id="PTHR15704">
    <property type="entry name" value="SUPERKILLER 3 PROTEIN-RELATED"/>
    <property type="match status" value="1"/>
</dbReference>
<dbReference type="Proteomes" id="UP000789405">
    <property type="component" value="Unassembled WGS sequence"/>
</dbReference>
<keyword evidence="6" id="KW-1185">Reference proteome</keyword>
<evidence type="ECO:0000256" key="2">
    <source>
        <dbReference type="ARBA" id="ARBA00022803"/>
    </source>
</evidence>
<evidence type="ECO:0000313" key="5">
    <source>
        <dbReference type="EMBL" id="CAG8511058.1"/>
    </source>
</evidence>
<evidence type="ECO:0000256" key="3">
    <source>
        <dbReference type="PROSITE-ProRule" id="PRU00339"/>
    </source>
</evidence>
<evidence type="ECO:0000313" key="6">
    <source>
        <dbReference type="Proteomes" id="UP000789405"/>
    </source>
</evidence>
<keyword evidence="1" id="KW-0677">Repeat</keyword>
<dbReference type="Pfam" id="PF18833">
    <property type="entry name" value="TPR_22"/>
    <property type="match status" value="1"/>
</dbReference>
<gene>
    <name evidence="5" type="ORF">DERYTH_LOCUS3387</name>
</gene>
<feature type="region of interest" description="Disordered" evidence="4">
    <location>
        <begin position="1416"/>
        <end position="1438"/>
    </location>
</feature>
<organism evidence="5 6">
    <name type="scientific">Dentiscutata erythropus</name>
    <dbReference type="NCBI Taxonomy" id="1348616"/>
    <lineage>
        <taxon>Eukaryota</taxon>
        <taxon>Fungi</taxon>
        <taxon>Fungi incertae sedis</taxon>
        <taxon>Mucoromycota</taxon>
        <taxon>Glomeromycotina</taxon>
        <taxon>Glomeromycetes</taxon>
        <taxon>Diversisporales</taxon>
        <taxon>Gigasporaceae</taxon>
        <taxon>Dentiscutata</taxon>
    </lineage>
</organism>
<dbReference type="InterPro" id="IPR019734">
    <property type="entry name" value="TPR_rpt"/>
</dbReference>
<feature type="compositionally biased region" description="Basic and acidic residues" evidence="4">
    <location>
        <begin position="1423"/>
        <end position="1438"/>
    </location>
</feature>
<accession>A0A9N8ZWV7</accession>
<feature type="repeat" description="TPR" evidence="3">
    <location>
        <begin position="609"/>
        <end position="642"/>
    </location>
</feature>
<feature type="repeat" description="TPR" evidence="3">
    <location>
        <begin position="45"/>
        <end position="78"/>
    </location>
</feature>
<feature type="repeat" description="TPR" evidence="3">
    <location>
        <begin position="949"/>
        <end position="982"/>
    </location>
</feature>
<dbReference type="GO" id="GO:0006401">
    <property type="term" value="P:RNA catabolic process"/>
    <property type="evidence" value="ECO:0007669"/>
    <property type="project" value="InterPro"/>
</dbReference>